<evidence type="ECO:0000256" key="1">
    <source>
        <dbReference type="ARBA" id="ARBA00000885"/>
    </source>
</evidence>
<dbReference type="HOGENOM" id="CLU_000366_1_1_1"/>
<keyword evidence="5 6" id="KW-0833">Ubl conjugation pathway</keyword>
<dbReference type="InterPro" id="IPR035983">
    <property type="entry name" value="Hect_E3_ubiquitin_ligase"/>
</dbReference>
<feature type="region of interest" description="Disordered" evidence="7">
    <location>
        <begin position="1"/>
        <end position="90"/>
    </location>
</feature>
<comment type="catalytic activity">
    <reaction evidence="1">
        <text>S-ubiquitinyl-[E2 ubiquitin-conjugating enzyme]-L-cysteine + [acceptor protein]-L-lysine = [E2 ubiquitin-conjugating enzyme]-L-cysteine + N(6)-ubiquitinyl-[acceptor protein]-L-lysine.</text>
        <dbReference type="EC" id="2.3.2.26"/>
    </reaction>
</comment>
<dbReference type="OMA" id="FFTIHAQ"/>
<keyword evidence="10" id="KW-1185">Reference proteome</keyword>
<feature type="compositionally biased region" description="Acidic residues" evidence="7">
    <location>
        <begin position="116"/>
        <end position="127"/>
    </location>
</feature>
<evidence type="ECO:0000256" key="6">
    <source>
        <dbReference type="PROSITE-ProRule" id="PRU00104"/>
    </source>
</evidence>
<feature type="region of interest" description="Disordered" evidence="7">
    <location>
        <begin position="108"/>
        <end position="133"/>
    </location>
</feature>
<dbReference type="Pfam" id="PF00632">
    <property type="entry name" value="HECT"/>
    <property type="match status" value="1"/>
</dbReference>
<dbReference type="InterPro" id="IPR016024">
    <property type="entry name" value="ARM-type_fold"/>
</dbReference>
<dbReference type="InterPro" id="IPR045322">
    <property type="entry name" value="HECTD1/TRIP12-like"/>
</dbReference>
<dbReference type="Proteomes" id="UP000000598">
    <property type="component" value="Chromosome B"/>
</dbReference>
<feature type="compositionally biased region" description="Acidic residues" evidence="7">
    <location>
        <begin position="46"/>
        <end position="79"/>
    </location>
</feature>
<gene>
    <name evidence="9" type="ORF">KLLA0_B13585g</name>
</gene>
<dbReference type="SMART" id="SM00119">
    <property type="entry name" value="HECTc"/>
    <property type="match status" value="1"/>
</dbReference>
<dbReference type="PANTHER" id="PTHR45670:SF1">
    <property type="entry name" value="E3 UBIQUITIN-PROTEIN LIGASE HECTD1"/>
    <property type="match status" value="1"/>
</dbReference>
<dbReference type="InterPro" id="IPR000569">
    <property type="entry name" value="HECT_dom"/>
</dbReference>
<dbReference type="Gene3D" id="3.90.1750.10">
    <property type="entry name" value="Hect, E3 ligase catalytic domains"/>
    <property type="match status" value="1"/>
</dbReference>
<dbReference type="STRING" id="284590.Q6CVA3"/>
<dbReference type="EC" id="2.3.2.26" evidence="3"/>
<proteinExistence type="inferred from homology"/>
<dbReference type="FunCoup" id="Q6CVA3">
    <property type="interactions" value="1281"/>
</dbReference>
<evidence type="ECO:0000256" key="7">
    <source>
        <dbReference type="SAM" id="MobiDB-lite"/>
    </source>
</evidence>
<evidence type="ECO:0000313" key="9">
    <source>
        <dbReference type="EMBL" id="CAH02529.1"/>
    </source>
</evidence>
<dbReference type="EMBL" id="CR382122">
    <property type="protein sequence ID" value="CAH02529.1"/>
    <property type="molecule type" value="Genomic_DNA"/>
</dbReference>
<dbReference type="CDD" id="cd00078">
    <property type="entry name" value="HECTc"/>
    <property type="match status" value="1"/>
</dbReference>
<dbReference type="Gene3D" id="3.30.2410.10">
    <property type="entry name" value="Hect, E3 ligase catalytic domain"/>
    <property type="match status" value="1"/>
</dbReference>
<name>Q6CVA3_KLULA</name>
<dbReference type="PROSITE" id="PS50237">
    <property type="entry name" value="HECT"/>
    <property type="match status" value="1"/>
</dbReference>
<dbReference type="PANTHER" id="PTHR45670">
    <property type="entry name" value="E3 UBIQUITIN-PROTEIN LIGASE TRIP12"/>
    <property type="match status" value="1"/>
</dbReference>
<dbReference type="GO" id="GO:0016607">
    <property type="term" value="C:nuclear speck"/>
    <property type="evidence" value="ECO:0007669"/>
    <property type="project" value="TreeGrafter"/>
</dbReference>
<evidence type="ECO:0000256" key="4">
    <source>
        <dbReference type="ARBA" id="ARBA00022679"/>
    </source>
</evidence>
<evidence type="ECO:0000256" key="5">
    <source>
        <dbReference type="ARBA" id="ARBA00022786"/>
    </source>
</evidence>
<dbReference type="InParanoid" id="Q6CVA3"/>
<dbReference type="PaxDb" id="284590-Q6CVA3"/>
<evidence type="ECO:0000256" key="3">
    <source>
        <dbReference type="ARBA" id="ARBA00012485"/>
    </source>
</evidence>
<protein>
    <recommendedName>
        <fullName evidence="3">HECT-type E3 ubiquitin transferase</fullName>
        <ecNumber evidence="3">2.3.2.26</ecNumber>
    </recommendedName>
</protein>
<evidence type="ECO:0000259" key="8">
    <source>
        <dbReference type="PROSITE" id="PS50237"/>
    </source>
</evidence>
<keyword evidence="4" id="KW-0808">Transferase</keyword>
<dbReference type="Gene3D" id="1.25.10.10">
    <property type="entry name" value="Leucine-rich Repeat Variant"/>
    <property type="match status" value="1"/>
</dbReference>
<comment type="similarity">
    <text evidence="2">Belongs to the UPL family. K-HECT subfamily.</text>
</comment>
<accession>Q6CVA3</accession>
<reference evidence="9 10" key="1">
    <citation type="journal article" date="2004" name="Nature">
        <title>Genome evolution in yeasts.</title>
        <authorList>
            <consortium name="Genolevures"/>
            <person name="Dujon B."/>
            <person name="Sherman D."/>
            <person name="Fischer G."/>
            <person name="Durrens P."/>
            <person name="Casaregola S."/>
            <person name="Lafontaine I."/>
            <person name="de Montigny J."/>
            <person name="Marck C."/>
            <person name="Neuveglise C."/>
            <person name="Talla E."/>
            <person name="Goffard N."/>
            <person name="Frangeul L."/>
            <person name="Aigle M."/>
            <person name="Anthouard V."/>
            <person name="Babour A."/>
            <person name="Barbe V."/>
            <person name="Barnay S."/>
            <person name="Blanchin S."/>
            <person name="Beckerich J.M."/>
            <person name="Beyne E."/>
            <person name="Bleykasten C."/>
            <person name="Boisrame A."/>
            <person name="Boyer J."/>
            <person name="Cattolico L."/>
            <person name="Confanioleri F."/>
            <person name="de Daruvar A."/>
            <person name="Despons L."/>
            <person name="Fabre E."/>
            <person name="Fairhead C."/>
            <person name="Ferry-Dumazet H."/>
            <person name="Groppi A."/>
            <person name="Hantraye F."/>
            <person name="Hennequin C."/>
            <person name="Jauniaux N."/>
            <person name="Joyet P."/>
            <person name="Kachouri R."/>
            <person name="Kerrest A."/>
            <person name="Koszul R."/>
            <person name="Lemaire M."/>
            <person name="Lesur I."/>
            <person name="Ma L."/>
            <person name="Muller H."/>
            <person name="Nicaud J.M."/>
            <person name="Nikolski M."/>
            <person name="Oztas S."/>
            <person name="Ozier-Kalogeropoulos O."/>
            <person name="Pellenz S."/>
            <person name="Potier S."/>
            <person name="Richard G.F."/>
            <person name="Straub M.L."/>
            <person name="Suleau A."/>
            <person name="Swennene D."/>
            <person name="Tekaia F."/>
            <person name="Wesolowski-Louvel M."/>
            <person name="Westhof E."/>
            <person name="Wirth B."/>
            <person name="Zeniou-Meyer M."/>
            <person name="Zivanovic I."/>
            <person name="Bolotin-Fukuhara M."/>
            <person name="Thierry A."/>
            <person name="Bouchier C."/>
            <person name="Caudron B."/>
            <person name="Scarpelli C."/>
            <person name="Gaillardin C."/>
            <person name="Weissenbach J."/>
            <person name="Wincker P."/>
            <person name="Souciet J.L."/>
        </authorList>
    </citation>
    <scope>NUCLEOTIDE SEQUENCE [LARGE SCALE GENOMIC DNA]</scope>
    <source>
        <strain evidence="10">ATCC 8585 / CBS 2359 / DSM 70799 / NBRC 1267 / NRRL Y-1140 / WM37</strain>
    </source>
</reference>
<dbReference type="GO" id="GO:0000209">
    <property type="term" value="P:protein polyubiquitination"/>
    <property type="evidence" value="ECO:0007669"/>
    <property type="project" value="TreeGrafter"/>
</dbReference>
<organism evidence="9 10">
    <name type="scientific">Kluyveromyces lactis (strain ATCC 8585 / CBS 2359 / DSM 70799 / NBRC 1267 / NRRL Y-1140 / WM37)</name>
    <name type="common">Yeast</name>
    <name type="synonym">Candida sphaerica</name>
    <dbReference type="NCBI Taxonomy" id="284590"/>
    <lineage>
        <taxon>Eukaryota</taxon>
        <taxon>Fungi</taxon>
        <taxon>Dikarya</taxon>
        <taxon>Ascomycota</taxon>
        <taxon>Saccharomycotina</taxon>
        <taxon>Saccharomycetes</taxon>
        <taxon>Saccharomycetales</taxon>
        <taxon>Saccharomycetaceae</taxon>
        <taxon>Kluyveromyces</taxon>
    </lineage>
</organism>
<dbReference type="SUPFAM" id="SSF48371">
    <property type="entry name" value="ARM repeat"/>
    <property type="match status" value="1"/>
</dbReference>
<feature type="compositionally biased region" description="Low complexity" evidence="7">
    <location>
        <begin position="1"/>
        <end position="15"/>
    </location>
</feature>
<evidence type="ECO:0000313" key="10">
    <source>
        <dbReference type="Proteomes" id="UP000000598"/>
    </source>
</evidence>
<feature type="domain" description="HECT" evidence="8">
    <location>
        <begin position="1109"/>
        <end position="1467"/>
    </location>
</feature>
<dbReference type="InterPro" id="IPR011989">
    <property type="entry name" value="ARM-like"/>
</dbReference>
<dbReference type="eggNOG" id="KOG0168">
    <property type="taxonomic scope" value="Eukaryota"/>
</dbReference>
<feature type="compositionally biased region" description="Acidic residues" evidence="7">
    <location>
        <begin position="643"/>
        <end position="654"/>
    </location>
</feature>
<evidence type="ECO:0000256" key="2">
    <source>
        <dbReference type="ARBA" id="ARBA00006331"/>
    </source>
</evidence>
<dbReference type="KEGG" id="kla:KLLA0_B13585g"/>
<dbReference type="eggNOG" id="KOG0170">
    <property type="taxonomic scope" value="Eukaryota"/>
</dbReference>
<dbReference type="GO" id="GO:0061630">
    <property type="term" value="F:ubiquitin protein ligase activity"/>
    <property type="evidence" value="ECO:0007669"/>
    <property type="project" value="UniProtKB-EC"/>
</dbReference>
<dbReference type="SUPFAM" id="SSF56204">
    <property type="entry name" value="Hect, E3 ligase catalytic domain"/>
    <property type="match status" value="1"/>
</dbReference>
<feature type="compositionally biased region" description="Basic and acidic residues" evidence="7">
    <location>
        <begin position="608"/>
        <end position="634"/>
    </location>
</feature>
<feature type="region of interest" description="Disordered" evidence="7">
    <location>
        <begin position="608"/>
        <end position="659"/>
    </location>
</feature>
<sequence length="1467" mass="165729">MSYYDGDGDYIIYEDANGSHESDDVESGEYSYPEDEDDLEFVHHDDDDDEDEDGEEDGSQGEQLDEDQDEDQDDEEVEGEIGNVYHESRSGDRADRISFLQDIVSRLADQRSGESGDGDVAEGEEADSERAFGRSLPDLLQELGRSEGFFGVSRGNSRYLKLIENVLQAEDDPYIAMESLRELSEQLLMLNPLIADRIIPSGKLMDALIHVLSSPLLQAELELQLIACRCLYNYYEMNPEMIEVSVNRDIIEILRGKLNEISYIDLAEQVLECLEFISRVHGSKILRSGTLLSCLQYLDFFTVHAQKKSLSIVANSCARAKESDFEVVSEIFPILKSIFLNSTNPVILKPVLITLYSISGSLNKKSLSKLFDFELVKRLLSLLSSSEIERESVLKVLDISSLLVSTNVELSKQILLDCELNKVIQNVFQSYKKSASSTFSETLIYVPKELLLSVTTFLLLLLPTEDSQILTADEVKVFTFDGNEDKFLELVNELIPCLVEIYSNTVDTKIRYTVLVALARVFTSIPHGYDIPSSSVINIISSGLINGSNAQQDHMKTETSAVLVALLSLISIMMSNNPDLYLPKLRKEGIPDALTSLNSHYSYELSKKDSIDKQESSSDEAEKSGYHIRPENSDSHPVFGSDSDIEDEDDDEEKDSYRMEYDDMNIPEFVKPRKIRINIYDHLTPYYLIKHVSMFSATLLELFSSNQEEVSSELSEINAVVTKMKELDVQSDSEQYWMDFWTAVKSSLFDDMSNISGFELISTGLIDSMANIFETDSTKQSFSKRTFLKVFEEKLPEFVKLLQNALSRTETFAILDAGASSNDSPSASLIKQMKIRLVHEPADDEVGKDTVPETLQDVVIAVHCVASLKTLDEFLKHKIVQSEFLTSIIPSMSRANQQANPTNVAKELENIQFDFSLNDHLLDQSSTIYSIIFKEAMKEGLPTTSIWTNVPTFKFKKSVKRRESHQLHVLYPDTAFEGADLKPVNGILTVLQCCQHKSLPASIYVNPKISAKLSRQLEEPLIVACGVLPSWVLDITRKYGFLFPFETRMNFLQNTSYGYGRLIQYWREKLADQHHSNPTENPLHQLGRLTRHKLRVSRDSLFLSGIKILKKYGSSPNVLEIEYKDEEGTGLGPTLEFYSLMSKEFARKSLKMWKTNSDTSDDEEEYVTGALFPGPLLGTTEENNEKTLKLFENLGTLVARSMLDNRILDFRFNAVFFELMHKCCKNDRLDLEDFETCIHLVGQFDVQLGKSLAFLYDNRHDDSIKNLDLYFMLPGYDIELLEGGSKILVESFNVEEYLIRVFDQFLGKGVDMQLAAFRNGFSKSFPYSSLLILTPTELSDLFGAVAEDWSVQTLYSSIHADHGYSMDSPIITDLIDILSNFSTQQKRLFLQFITGSPKLPLGGFKNLKPKFTVVLKHPDGNISADHCLPSVMTCANYLKLPKYSDKLVLKDRIAQAMTEGSGAFLLS</sequence>
<feature type="compositionally biased region" description="Acidic residues" evidence="7">
    <location>
        <begin position="23"/>
        <end position="39"/>
    </location>
</feature>
<feature type="active site" description="Glycyl thioester intermediate" evidence="6">
    <location>
        <position position="1434"/>
    </location>
</feature>
<dbReference type="GO" id="GO:0043161">
    <property type="term" value="P:proteasome-mediated ubiquitin-dependent protein catabolic process"/>
    <property type="evidence" value="ECO:0007669"/>
    <property type="project" value="TreeGrafter"/>
</dbReference>